<accession>A0ACC3A3X7</accession>
<organism evidence="1 2">
    <name type="scientific">Neophaeococcomyces mojaviensis</name>
    <dbReference type="NCBI Taxonomy" id="3383035"/>
    <lineage>
        <taxon>Eukaryota</taxon>
        <taxon>Fungi</taxon>
        <taxon>Dikarya</taxon>
        <taxon>Ascomycota</taxon>
        <taxon>Pezizomycotina</taxon>
        <taxon>Eurotiomycetes</taxon>
        <taxon>Chaetothyriomycetidae</taxon>
        <taxon>Chaetothyriales</taxon>
        <taxon>Chaetothyriales incertae sedis</taxon>
        <taxon>Neophaeococcomyces</taxon>
    </lineage>
</organism>
<reference evidence="1" key="1">
    <citation type="submission" date="2022-10" db="EMBL/GenBank/DDBJ databases">
        <title>Culturing micro-colonial fungi from biological soil crusts in the Mojave desert and describing Neophaeococcomyces mojavensis, and introducing the new genera and species Taxawa tesnikishii.</title>
        <authorList>
            <person name="Kurbessoian T."/>
            <person name="Stajich J.E."/>
        </authorList>
    </citation>
    <scope>NUCLEOTIDE SEQUENCE</scope>
    <source>
        <strain evidence="1">JES_112</strain>
    </source>
</reference>
<protein>
    <submittedName>
        <fullName evidence="1">Bifunctional phosphoribosylaminoimidazolecarboxamide formyltransferase/IMP cyclohydrolase</fullName>
    </submittedName>
</protein>
<evidence type="ECO:0000313" key="2">
    <source>
        <dbReference type="Proteomes" id="UP001172386"/>
    </source>
</evidence>
<keyword evidence="2" id="KW-1185">Reference proteome</keyword>
<dbReference type="Proteomes" id="UP001172386">
    <property type="component" value="Unassembled WGS sequence"/>
</dbReference>
<gene>
    <name evidence="1" type="primary">ADE17</name>
    <name evidence="1" type="ORF">H2198_006039</name>
</gene>
<name>A0ACC3A3X7_9EURO</name>
<sequence length="596" mass="65819">MASQQIAILSVYDKTGLLDLAKGLEKQNVRLLASGGTAKLIREAGMKVEDVSAITRAPEMLGGRVKTLHPAVHGGILARNLESDEKDLADQNIQKVDYVVCNLYPFKDTIAKINVTIPEAVEEIDIGGVTLLRAAAKNHTRVTILSDPEDYHGFLSELEKGEITEQSRQRYALKAFSHTADYDAAISDFFRKQYAGNGVQQLTLRYGTNPHQKPASAFVKEGTLPFKVLSGSPGYVNLLDSLNAWPLVKELKQSLGLPAAASFKHVSPAGAAIGVPLNETERKVYMVDDIDGLDKSALAQAYARARGADRMSSFGDVIALSDKVDVPTAKIISREVSDGVIAPDYDPEALEILRKKKAGKYLVLQMDESYEPPQQEYRTVYGINLTQGRNDVKITPQGTFGSIVRPTEGATIPEEALQDLTVATIALKYTQSNSVCYAYRGQVIGLGAGQQSRIHCTRLAGDKADNWWMRFHERTLSIKWKKGVKRPEKSNAIDMLCSGQVPPKSPFEVEDYERNFEEVPKPFTPEERDEWLSKLQRVVVSSDAFFPFVDNIYRAARSGVKYIAAPTGSQNDGAVFDTCDKLDITFVEQSTRLFHH</sequence>
<dbReference type="EMBL" id="JAPDRQ010000107">
    <property type="protein sequence ID" value="KAJ9654994.1"/>
    <property type="molecule type" value="Genomic_DNA"/>
</dbReference>
<proteinExistence type="predicted"/>
<comment type="caution">
    <text evidence="1">The sequence shown here is derived from an EMBL/GenBank/DDBJ whole genome shotgun (WGS) entry which is preliminary data.</text>
</comment>
<evidence type="ECO:0000313" key="1">
    <source>
        <dbReference type="EMBL" id="KAJ9654994.1"/>
    </source>
</evidence>